<evidence type="ECO:0000256" key="1">
    <source>
        <dbReference type="SAM" id="Phobius"/>
    </source>
</evidence>
<protein>
    <submittedName>
        <fullName evidence="3">Uncharacterized protein</fullName>
    </submittedName>
</protein>
<evidence type="ECO:0000313" key="3">
    <source>
        <dbReference type="EMBL" id="KAK8762080.1"/>
    </source>
</evidence>
<feature type="signal peptide" evidence="2">
    <location>
        <begin position="1"/>
        <end position="24"/>
    </location>
</feature>
<accession>A0AAQ4DHZ0</accession>
<reference evidence="3 4" key="1">
    <citation type="journal article" date="2023" name="Arcadia Sci">
        <title>De novo assembly of a long-read Amblyomma americanum tick genome.</title>
        <authorList>
            <person name="Chou S."/>
            <person name="Poskanzer K.E."/>
            <person name="Rollins M."/>
            <person name="Thuy-Boun P.S."/>
        </authorList>
    </citation>
    <scope>NUCLEOTIDE SEQUENCE [LARGE SCALE GENOMIC DNA]</scope>
    <source>
        <strain evidence="3">F_SG_1</strain>
        <tissue evidence="3">Salivary glands</tissue>
    </source>
</reference>
<feature type="transmembrane region" description="Helical" evidence="1">
    <location>
        <begin position="52"/>
        <end position="77"/>
    </location>
</feature>
<name>A0AAQ4DHZ0_AMBAM</name>
<keyword evidence="2" id="KW-0732">Signal</keyword>
<sequence>MAHGALSRQVDVLTAVLLLWLVLAGDETATVGRLSYALVGHFGGRVRPLLVLLTAATFVASLVLPQSLVAVVVTCLVERVCKFVRDEGLQDTQRCLERHAAEEAAGRSRQVDTLILYEELALALWKRHRAGLVDRDSIECWDDDDDRHGGAESPDAKVDLERQHYLLTWVG</sequence>
<proteinExistence type="predicted"/>
<feature type="chain" id="PRO_5042963500" evidence="2">
    <location>
        <begin position="25"/>
        <end position="171"/>
    </location>
</feature>
<keyword evidence="1" id="KW-1133">Transmembrane helix</keyword>
<keyword evidence="1" id="KW-0812">Transmembrane</keyword>
<dbReference type="AlphaFoldDB" id="A0AAQ4DHZ0"/>
<dbReference type="Proteomes" id="UP001321473">
    <property type="component" value="Unassembled WGS sequence"/>
</dbReference>
<dbReference type="EMBL" id="JARKHS020030490">
    <property type="protein sequence ID" value="KAK8762080.1"/>
    <property type="molecule type" value="Genomic_DNA"/>
</dbReference>
<keyword evidence="1" id="KW-0472">Membrane</keyword>
<keyword evidence="4" id="KW-1185">Reference proteome</keyword>
<organism evidence="3 4">
    <name type="scientific">Amblyomma americanum</name>
    <name type="common">Lone star tick</name>
    <dbReference type="NCBI Taxonomy" id="6943"/>
    <lineage>
        <taxon>Eukaryota</taxon>
        <taxon>Metazoa</taxon>
        <taxon>Ecdysozoa</taxon>
        <taxon>Arthropoda</taxon>
        <taxon>Chelicerata</taxon>
        <taxon>Arachnida</taxon>
        <taxon>Acari</taxon>
        <taxon>Parasitiformes</taxon>
        <taxon>Ixodida</taxon>
        <taxon>Ixodoidea</taxon>
        <taxon>Ixodidae</taxon>
        <taxon>Amblyomminae</taxon>
        <taxon>Amblyomma</taxon>
    </lineage>
</organism>
<evidence type="ECO:0000313" key="4">
    <source>
        <dbReference type="Proteomes" id="UP001321473"/>
    </source>
</evidence>
<evidence type="ECO:0000256" key="2">
    <source>
        <dbReference type="SAM" id="SignalP"/>
    </source>
</evidence>
<comment type="caution">
    <text evidence="3">The sequence shown here is derived from an EMBL/GenBank/DDBJ whole genome shotgun (WGS) entry which is preliminary data.</text>
</comment>
<gene>
    <name evidence="3" type="ORF">V5799_026649</name>
</gene>